<comment type="caution">
    <text evidence="2">The sequence shown here is derived from an EMBL/GenBank/DDBJ whole genome shotgun (WGS) entry which is preliminary data.</text>
</comment>
<keyword evidence="1" id="KW-0472">Membrane</keyword>
<dbReference type="EMBL" id="LIBJ01000004">
    <property type="protein sequence ID" value="KRO49522.1"/>
    <property type="molecule type" value="Genomic_DNA"/>
</dbReference>
<evidence type="ECO:0000256" key="1">
    <source>
        <dbReference type="SAM" id="Phobius"/>
    </source>
</evidence>
<name>A0A0R2QKF2_9ACTN</name>
<evidence type="ECO:0000313" key="3">
    <source>
        <dbReference type="Proteomes" id="UP000051017"/>
    </source>
</evidence>
<dbReference type="AlphaFoldDB" id="A0A0R2QKF2"/>
<sequence>MSQQAVLLDINQIGNLMADQPEKTKDSPATVQDLRNMGIAIDANFIVIRSETTNGFTKVESELKSVRSEAKLESALLRSEMATGFAKVNAQFVKVESEFKSVRSEASEGFSKVRDEFAKLRTAAAYSLAVLLLAIIAIGISLGGLIINQS</sequence>
<proteinExistence type="predicted"/>
<feature type="transmembrane region" description="Helical" evidence="1">
    <location>
        <begin position="123"/>
        <end position="147"/>
    </location>
</feature>
<evidence type="ECO:0000313" key="2">
    <source>
        <dbReference type="EMBL" id="KRO49522.1"/>
    </source>
</evidence>
<keyword evidence="1" id="KW-1133">Transmembrane helix</keyword>
<gene>
    <name evidence="2" type="ORF">ABR75_01875</name>
</gene>
<protein>
    <submittedName>
        <fullName evidence="2">Uncharacterized protein</fullName>
    </submittedName>
</protein>
<accession>A0A0R2QKF2</accession>
<dbReference type="Proteomes" id="UP000051017">
    <property type="component" value="Unassembled WGS sequence"/>
</dbReference>
<organism evidence="2 3">
    <name type="scientific">Acidimicrobiia bacterium BACL6 MAG-120924-bin43</name>
    <dbReference type="NCBI Taxonomy" id="1655583"/>
    <lineage>
        <taxon>Bacteria</taxon>
        <taxon>Bacillati</taxon>
        <taxon>Actinomycetota</taxon>
        <taxon>Acidimicrobiia</taxon>
        <taxon>acIV cluster</taxon>
    </lineage>
</organism>
<reference evidence="2 3" key="1">
    <citation type="submission" date="2015-10" db="EMBL/GenBank/DDBJ databases">
        <title>Metagenome-Assembled Genomes uncover a global brackish microbiome.</title>
        <authorList>
            <person name="Hugerth L.W."/>
            <person name="Larsson J."/>
            <person name="Alneberg J."/>
            <person name="Lindh M.V."/>
            <person name="Legrand C."/>
            <person name="Pinhassi J."/>
            <person name="Andersson A.F."/>
        </authorList>
    </citation>
    <scope>NUCLEOTIDE SEQUENCE [LARGE SCALE GENOMIC DNA]</scope>
    <source>
        <strain evidence="2">BACL6 MAG-120924-bin43</strain>
    </source>
</reference>
<keyword evidence="1" id="KW-0812">Transmembrane</keyword>